<feature type="domain" description="Coenzyme Q-binding protein COQ10 START" evidence="1">
    <location>
        <begin position="10"/>
        <end position="126"/>
    </location>
</feature>
<accession>A0ABU6NZA6</accession>
<dbReference type="Proteomes" id="UP001342826">
    <property type="component" value="Unassembled WGS sequence"/>
</dbReference>
<gene>
    <name evidence="2" type="ORF">P9271_09630</name>
</gene>
<evidence type="ECO:0000313" key="3">
    <source>
        <dbReference type="Proteomes" id="UP001342826"/>
    </source>
</evidence>
<dbReference type="InterPro" id="IPR023393">
    <property type="entry name" value="START-like_dom_sf"/>
</dbReference>
<reference evidence="2 3" key="1">
    <citation type="submission" date="2023-03" db="EMBL/GenBank/DDBJ databases">
        <title>Bacillus Genome Sequencing.</title>
        <authorList>
            <person name="Dunlap C."/>
        </authorList>
    </citation>
    <scope>NUCLEOTIDE SEQUENCE [LARGE SCALE GENOMIC DNA]</scope>
    <source>
        <strain evidence="2 3">NRS-1717</strain>
    </source>
</reference>
<dbReference type="Gene3D" id="3.30.530.20">
    <property type="match status" value="1"/>
</dbReference>
<dbReference type="InterPro" id="IPR005031">
    <property type="entry name" value="COQ10_START"/>
</dbReference>
<comment type="caution">
    <text evidence="2">The sequence shown here is derived from an EMBL/GenBank/DDBJ whole genome shotgun (WGS) entry which is preliminary data.</text>
</comment>
<dbReference type="CDD" id="cd07820">
    <property type="entry name" value="SRPBCC_3"/>
    <property type="match status" value="1"/>
</dbReference>
<dbReference type="SUPFAM" id="SSF55961">
    <property type="entry name" value="Bet v1-like"/>
    <property type="match status" value="1"/>
</dbReference>
<name>A0ABU6NZA6_9BACI</name>
<protein>
    <submittedName>
        <fullName evidence="2">SRPBCC family protein</fullName>
    </submittedName>
</protein>
<dbReference type="RefSeq" id="WP_328015160.1">
    <property type="nucleotide sequence ID" value="NZ_JARTFS010000006.1"/>
</dbReference>
<keyword evidence="3" id="KW-1185">Reference proteome</keyword>
<proteinExistence type="predicted"/>
<dbReference type="Pfam" id="PF03364">
    <property type="entry name" value="Polyketide_cyc"/>
    <property type="match status" value="1"/>
</dbReference>
<evidence type="ECO:0000313" key="2">
    <source>
        <dbReference type="EMBL" id="MED4401574.1"/>
    </source>
</evidence>
<organism evidence="2 3">
    <name type="scientific">Metabacillus fastidiosus</name>
    <dbReference type="NCBI Taxonomy" id="1458"/>
    <lineage>
        <taxon>Bacteria</taxon>
        <taxon>Bacillati</taxon>
        <taxon>Bacillota</taxon>
        <taxon>Bacilli</taxon>
        <taxon>Bacillales</taxon>
        <taxon>Bacillaceae</taxon>
        <taxon>Metabacillus</taxon>
    </lineage>
</organism>
<dbReference type="EMBL" id="JARTFS010000006">
    <property type="protein sequence ID" value="MED4401574.1"/>
    <property type="molecule type" value="Genomic_DNA"/>
</dbReference>
<evidence type="ECO:0000259" key="1">
    <source>
        <dbReference type="Pfam" id="PF03364"/>
    </source>
</evidence>
<sequence>MPVIQYEVYINAPPEVCYDLARDVETHTKTTAKTKERPVGGVTSGLLDLGDTVTWEAVHLGVKQRLTAKITEAERPYRFTDEMVKGAFHSFTHTHEFIKSGSGTLMKDTFDYKSPFGLIGKLADKLFLEKYMRDFIITRADKLKEIAEEMNTGL</sequence>